<protein>
    <recommendedName>
        <fullName evidence="4">F-box domain-containing protein</fullName>
    </recommendedName>
</protein>
<dbReference type="PROSITE" id="PS50294">
    <property type="entry name" value="WD_REPEATS_REGION"/>
    <property type="match status" value="1"/>
</dbReference>
<dbReference type="PANTHER" id="PTHR44436:SF1">
    <property type="entry name" value="F-BOX_WD REPEAT-CONTAINING PROTEIN 2"/>
    <property type="match status" value="1"/>
</dbReference>
<dbReference type="AlphaFoldDB" id="R7U3P0"/>
<dbReference type="InterPro" id="IPR036047">
    <property type="entry name" value="F-box-like_dom_sf"/>
</dbReference>
<dbReference type="SMART" id="SM00256">
    <property type="entry name" value="FBOX"/>
    <property type="match status" value="1"/>
</dbReference>
<dbReference type="OMA" id="DEWILEV"/>
<evidence type="ECO:0000313" key="5">
    <source>
        <dbReference type="EMBL" id="ELT98286.1"/>
    </source>
</evidence>
<dbReference type="Gene3D" id="2.130.10.10">
    <property type="entry name" value="YVTN repeat-like/Quinoprotein amine dehydrogenase"/>
    <property type="match status" value="1"/>
</dbReference>
<evidence type="ECO:0000256" key="1">
    <source>
        <dbReference type="ARBA" id="ARBA00022574"/>
    </source>
</evidence>
<evidence type="ECO:0000256" key="2">
    <source>
        <dbReference type="ARBA" id="ARBA00022737"/>
    </source>
</evidence>
<dbReference type="PANTHER" id="PTHR44436">
    <property type="entry name" value="F-BOX/WD REPEAT-CONTAINING PROTEIN 2"/>
    <property type="match status" value="1"/>
</dbReference>
<dbReference type="PROSITE" id="PS50082">
    <property type="entry name" value="WD_REPEATS_2"/>
    <property type="match status" value="1"/>
</dbReference>
<accession>R7U3P0</accession>
<dbReference type="InterPro" id="IPR001680">
    <property type="entry name" value="WD40_rpt"/>
</dbReference>
<evidence type="ECO:0000256" key="3">
    <source>
        <dbReference type="PROSITE-ProRule" id="PRU00221"/>
    </source>
</evidence>
<dbReference type="Pfam" id="PF00400">
    <property type="entry name" value="WD40"/>
    <property type="match status" value="1"/>
</dbReference>
<dbReference type="SMART" id="SM00320">
    <property type="entry name" value="WD40"/>
    <property type="match status" value="2"/>
</dbReference>
<dbReference type="Proteomes" id="UP000014760">
    <property type="component" value="Unassembled WGS sequence"/>
</dbReference>
<feature type="domain" description="F-box" evidence="4">
    <location>
        <begin position="54"/>
        <end position="101"/>
    </location>
</feature>
<feature type="non-terminal residue" evidence="5">
    <location>
        <position position="276"/>
    </location>
</feature>
<dbReference type="OrthoDB" id="538223at2759"/>
<dbReference type="STRING" id="283909.R7U3P0"/>
<dbReference type="EMBL" id="AMQN01010534">
    <property type="status" value="NOT_ANNOTATED_CDS"/>
    <property type="molecule type" value="Genomic_DNA"/>
</dbReference>
<dbReference type="SUPFAM" id="SSF50978">
    <property type="entry name" value="WD40 repeat-like"/>
    <property type="match status" value="1"/>
</dbReference>
<gene>
    <name evidence="5" type="ORF">CAPTEDRAFT_102872</name>
</gene>
<evidence type="ECO:0000259" key="4">
    <source>
        <dbReference type="PROSITE" id="PS50181"/>
    </source>
</evidence>
<name>R7U3P0_CAPTE</name>
<evidence type="ECO:0000313" key="6">
    <source>
        <dbReference type="EnsemblMetazoa" id="CapteP102872"/>
    </source>
</evidence>
<organism evidence="5">
    <name type="scientific">Capitella teleta</name>
    <name type="common">Polychaete worm</name>
    <dbReference type="NCBI Taxonomy" id="283909"/>
    <lineage>
        <taxon>Eukaryota</taxon>
        <taxon>Metazoa</taxon>
        <taxon>Spiralia</taxon>
        <taxon>Lophotrochozoa</taxon>
        <taxon>Annelida</taxon>
        <taxon>Polychaeta</taxon>
        <taxon>Sedentaria</taxon>
        <taxon>Scolecida</taxon>
        <taxon>Capitellidae</taxon>
        <taxon>Capitella</taxon>
    </lineage>
</organism>
<dbReference type="InterPro" id="IPR015943">
    <property type="entry name" value="WD40/YVTN_repeat-like_dom_sf"/>
</dbReference>
<reference evidence="7" key="1">
    <citation type="submission" date="2012-12" db="EMBL/GenBank/DDBJ databases">
        <authorList>
            <person name="Hellsten U."/>
            <person name="Grimwood J."/>
            <person name="Chapman J.A."/>
            <person name="Shapiro H."/>
            <person name="Aerts A."/>
            <person name="Otillar R.P."/>
            <person name="Terry A.Y."/>
            <person name="Boore J.L."/>
            <person name="Simakov O."/>
            <person name="Marletaz F."/>
            <person name="Cho S.-J."/>
            <person name="Edsinger-Gonzales E."/>
            <person name="Havlak P."/>
            <person name="Kuo D.-H."/>
            <person name="Larsson T."/>
            <person name="Lv J."/>
            <person name="Arendt D."/>
            <person name="Savage R."/>
            <person name="Osoegawa K."/>
            <person name="de Jong P."/>
            <person name="Lindberg D.R."/>
            <person name="Seaver E.C."/>
            <person name="Weisblat D.A."/>
            <person name="Putnam N.H."/>
            <person name="Grigoriev I.V."/>
            <person name="Rokhsar D.S."/>
        </authorList>
    </citation>
    <scope>NUCLEOTIDE SEQUENCE</scope>
    <source>
        <strain evidence="7">I ESC-2004</strain>
    </source>
</reference>
<dbReference type="InterPro" id="IPR001810">
    <property type="entry name" value="F-box_dom"/>
</dbReference>
<dbReference type="SUPFAM" id="SSF81383">
    <property type="entry name" value="F-box domain"/>
    <property type="match status" value="1"/>
</dbReference>
<evidence type="ECO:0000313" key="7">
    <source>
        <dbReference type="Proteomes" id="UP000014760"/>
    </source>
</evidence>
<dbReference type="HOGENOM" id="CLU_977713_0_0_1"/>
<dbReference type="Gene3D" id="1.20.1280.50">
    <property type="match status" value="1"/>
</dbReference>
<keyword evidence="2" id="KW-0677">Repeat</keyword>
<reference evidence="5 7" key="2">
    <citation type="journal article" date="2013" name="Nature">
        <title>Insights into bilaterian evolution from three spiralian genomes.</title>
        <authorList>
            <person name="Simakov O."/>
            <person name="Marletaz F."/>
            <person name="Cho S.J."/>
            <person name="Edsinger-Gonzales E."/>
            <person name="Havlak P."/>
            <person name="Hellsten U."/>
            <person name="Kuo D.H."/>
            <person name="Larsson T."/>
            <person name="Lv J."/>
            <person name="Arendt D."/>
            <person name="Savage R."/>
            <person name="Osoegawa K."/>
            <person name="de Jong P."/>
            <person name="Grimwood J."/>
            <person name="Chapman J.A."/>
            <person name="Shapiro H."/>
            <person name="Aerts A."/>
            <person name="Otillar R.P."/>
            <person name="Terry A.Y."/>
            <person name="Boore J.L."/>
            <person name="Grigoriev I.V."/>
            <person name="Lindberg D.R."/>
            <person name="Seaver E.C."/>
            <person name="Weisblat D.A."/>
            <person name="Putnam N.H."/>
            <person name="Rokhsar D.S."/>
        </authorList>
    </citation>
    <scope>NUCLEOTIDE SEQUENCE</scope>
    <source>
        <strain evidence="5 7">I ESC-2004</strain>
    </source>
</reference>
<sequence length="276" mass="31188">MDSSEFDVWLDRLQRHGGRLTSAQRDRLVDTVLSLCDAHNLYRLSMCLEDMTRRDFLKSLPCEVSEQILCFLDLPSLLTCREVSQAWLSLVDGSSVAWRSACLDIGAKIEGKECSPDVYRELCRHACVTIDRLKKGSAFDRVVMAECPGSISALHYFENKIITGAERFAQIWDCDTGVMEKKFLTHSIAEIRLCADFFITASYDCTVAFWDRESGVQLKKFLGHVSAVFSLDYNLDAHLLLSGSADGSVKLWSIDTENLLQTLNPRLQLWVTQVTL</sequence>
<keyword evidence="1 3" id="KW-0853">WD repeat</keyword>
<dbReference type="Pfam" id="PF12937">
    <property type="entry name" value="F-box-like"/>
    <property type="match status" value="1"/>
</dbReference>
<dbReference type="InterPro" id="IPR036322">
    <property type="entry name" value="WD40_repeat_dom_sf"/>
</dbReference>
<dbReference type="EnsemblMetazoa" id="CapteT102872">
    <property type="protein sequence ID" value="CapteP102872"/>
    <property type="gene ID" value="CapteG102872"/>
</dbReference>
<dbReference type="EMBL" id="KB308081">
    <property type="protein sequence ID" value="ELT98286.1"/>
    <property type="molecule type" value="Genomic_DNA"/>
</dbReference>
<feature type="repeat" description="WD" evidence="3">
    <location>
        <begin position="221"/>
        <end position="262"/>
    </location>
</feature>
<keyword evidence="7" id="KW-1185">Reference proteome</keyword>
<dbReference type="InterPro" id="IPR042627">
    <property type="entry name" value="FBXW2"/>
</dbReference>
<proteinExistence type="predicted"/>
<dbReference type="PROSITE" id="PS50181">
    <property type="entry name" value="FBOX"/>
    <property type="match status" value="1"/>
</dbReference>
<reference evidence="6" key="3">
    <citation type="submission" date="2015-06" db="UniProtKB">
        <authorList>
            <consortium name="EnsemblMetazoa"/>
        </authorList>
    </citation>
    <scope>IDENTIFICATION</scope>
</reference>